<sequence length="417" mass="43961">MSTLLISLPLAPGPDTAPSAAGSYSYALSPDGVAISQQGSTSAGLLPQPGRTGEVVAVVPAAMLSWQRVSLPQGVGPGSPRLRAVLEGLLEERLLDDPAQLHFALQPDTRAAGQGEPIWVACCPRQWLRDHLQALESAGRAVARVVPSHAPGEPSPDGAQILITGSPELAQALVYGSDGADAVLVLPVTRESAALLPPLGPDSIVHAEPAVVSTAEHWLQRPVQLYSPAQTLRDAARSDWDLAQLEFANSGRNRLQRRLGSGLNDVLHAPAWRPARWAVLALVVLTIVGANIWAWQERHQLQAKAALVRSSLTTAFPNVQVVVDAPVQMAREVANLRLASGGLAPTDAEPLLAAAGQALSSLPAGTVPSTVEYSGGELRLRGLPTDGFEAFSQKLQAQGLQAQMQNDQWVIRAQAQP</sequence>
<comment type="similarity">
    <text evidence="2">Belongs to the GSP L family.</text>
</comment>
<feature type="domain" description="GspL periplasmic" evidence="12">
    <location>
        <begin position="271"/>
        <end position="405"/>
    </location>
</feature>
<evidence type="ECO:0000259" key="11">
    <source>
        <dbReference type="Pfam" id="PF05134"/>
    </source>
</evidence>
<organism evidence="13 14">
    <name type="scientific">Comamonas piscis</name>
    <dbReference type="NCBI Taxonomy" id="1562974"/>
    <lineage>
        <taxon>Bacteria</taxon>
        <taxon>Pseudomonadati</taxon>
        <taxon>Pseudomonadota</taxon>
        <taxon>Betaproteobacteria</taxon>
        <taxon>Burkholderiales</taxon>
        <taxon>Comamonadaceae</taxon>
        <taxon>Comamonas</taxon>
    </lineage>
</organism>
<dbReference type="Pfam" id="PF12693">
    <property type="entry name" value="GspL_C"/>
    <property type="match status" value="1"/>
</dbReference>
<dbReference type="PIRSF" id="PIRSF015761">
    <property type="entry name" value="Protein_L"/>
    <property type="match status" value="1"/>
</dbReference>
<evidence type="ECO:0000313" key="13">
    <source>
        <dbReference type="EMBL" id="QMV72492.1"/>
    </source>
</evidence>
<evidence type="ECO:0000256" key="4">
    <source>
        <dbReference type="ARBA" id="ARBA00022475"/>
    </source>
</evidence>
<dbReference type="InterPro" id="IPR025691">
    <property type="entry name" value="GspL_pp_dom"/>
</dbReference>
<comment type="subcellular location">
    <subcellularLocation>
        <location evidence="1">Cell inner membrane</location>
        <topology evidence="1">Single-pass membrane protein</topology>
    </subcellularLocation>
</comment>
<dbReference type="InterPro" id="IPR043129">
    <property type="entry name" value="ATPase_NBD"/>
</dbReference>
<accession>A0A7G5EER7</accession>
<dbReference type="NCBIfam" id="TIGR01709">
    <property type="entry name" value="typeII_sec_gspL"/>
    <property type="match status" value="1"/>
</dbReference>
<evidence type="ECO:0000256" key="6">
    <source>
        <dbReference type="ARBA" id="ARBA00022692"/>
    </source>
</evidence>
<keyword evidence="5" id="KW-0997">Cell inner membrane</keyword>
<evidence type="ECO:0000256" key="8">
    <source>
        <dbReference type="ARBA" id="ARBA00022989"/>
    </source>
</evidence>
<evidence type="ECO:0000256" key="2">
    <source>
        <dbReference type="ARBA" id="ARBA00005318"/>
    </source>
</evidence>
<keyword evidence="6 10" id="KW-0812">Transmembrane</keyword>
<dbReference type="Pfam" id="PF05134">
    <property type="entry name" value="T2SSL"/>
    <property type="match status" value="1"/>
</dbReference>
<dbReference type="InterPro" id="IPR007812">
    <property type="entry name" value="T2SS_protein-GspL"/>
</dbReference>
<name>A0A7G5EER7_9BURK</name>
<keyword evidence="14" id="KW-1185">Reference proteome</keyword>
<keyword evidence="9 10" id="KW-0472">Membrane</keyword>
<keyword evidence="8 10" id="KW-1133">Transmembrane helix</keyword>
<dbReference type="SUPFAM" id="SSF53067">
    <property type="entry name" value="Actin-like ATPase domain"/>
    <property type="match status" value="1"/>
</dbReference>
<feature type="domain" description="GspL cytoplasmic actin-ATPase-like" evidence="11">
    <location>
        <begin position="53"/>
        <end position="147"/>
    </location>
</feature>
<dbReference type="Proteomes" id="UP000515240">
    <property type="component" value="Chromosome"/>
</dbReference>
<dbReference type="KEGG" id="cpis:HS961_06380"/>
<evidence type="ECO:0000256" key="3">
    <source>
        <dbReference type="ARBA" id="ARBA00022448"/>
    </source>
</evidence>
<protein>
    <submittedName>
        <fullName evidence="13">General secretion pathway protein GspL</fullName>
    </submittedName>
</protein>
<dbReference type="EMBL" id="CP058554">
    <property type="protein sequence ID" value="QMV72492.1"/>
    <property type="molecule type" value="Genomic_DNA"/>
</dbReference>
<dbReference type="GO" id="GO:0015627">
    <property type="term" value="C:type II protein secretion system complex"/>
    <property type="evidence" value="ECO:0007669"/>
    <property type="project" value="InterPro"/>
</dbReference>
<evidence type="ECO:0000313" key="14">
    <source>
        <dbReference type="Proteomes" id="UP000515240"/>
    </source>
</evidence>
<keyword evidence="7" id="KW-0653">Protein transport</keyword>
<dbReference type="GO" id="GO:0005886">
    <property type="term" value="C:plasma membrane"/>
    <property type="evidence" value="ECO:0007669"/>
    <property type="project" value="UniProtKB-SubCell"/>
</dbReference>
<dbReference type="Gene3D" id="3.30.420.380">
    <property type="match status" value="1"/>
</dbReference>
<evidence type="ECO:0000256" key="9">
    <source>
        <dbReference type="ARBA" id="ARBA00023136"/>
    </source>
</evidence>
<keyword evidence="4" id="KW-1003">Cell membrane</keyword>
<dbReference type="RefSeq" id="WP_182326911.1">
    <property type="nucleotide sequence ID" value="NZ_CP058554.1"/>
</dbReference>
<evidence type="ECO:0000256" key="1">
    <source>
        <dbReference type="ARBA" id="ARBA00004377"/>
    </source>
</evidence>
<dbReference type="AlphaFoldDB" id="A0A7G5EER7"/>
<reference evidence="13 14" key="1">
    <citation type="journal article" date="2020" name="G3 (Bethesda)">
        <title>CeMbio - The Caenorhabditis elegans Microbiome Resource.</title>
        <authorList>
            <person name="Dirksen P."/>
            <person name="Assie A."/>
            <person name="Zimmermann J."/>
            <person name="Zhang F."/>
            <person name="Tietje A.M."/>
            <person name="Marsh S.A."/>
            <person name="Felix M.A."/>
            <person name="Shapira M."/>
            <person name="Kaleta C."/>
            <person name="Schulenburg H."/>
            <person name="Samuel B."/>
        </authorList>
    </citation>
    <scope>NUCLEOTIDE SEQUENCE [LARGE SCALE GENOMIC DNA]</scope>
    <source>
        <strain evidence="13 14">BIGb0172</strain>
    </source>
</reference>
<dbReference type="GO" id="GO:0015628">
    <property type="term" value="P:protein secretion by the type II secretion system"/>
    <property type="evidence" value="ECO:0007669"/>
    <property type="project" value="InterPro"/>
</dbReference>
<dbReference type="InterPro" id="IPR024230">
    <property type="entry name" value="GspL_cyto_dom"/>
</dbReference>
<dbReference type="GO" id="GO:0009276">
    <property type="term" value="C:Gram-negative-bacterium-type cell wall"/>
    <property type="evidence" value="ECO:0007669"/>
    <property type="project" value="InterPro"/>
</dbReference>
<evidence type="ECO:0000259" key="12">
    <source>
        <dbReference type="Pfam" id="PF12693"/>
    </source>
</evidence>
<gene>
    <name evidence="13" type="ORF">HS961_06380</name>
</gene>
<proteinExistence type="inferred from homology"/>
<feature type="transmembrane region" description="Helical" evidence="10">
    <location>
        <begin position="277"/>
        <end position="295"/>
    </location>
</feature>
<evidence type="ECO:0000256" key="7">
    <source>
        <dbReference type="ARBA" id="ARBA00022927"/>
    </source>
</evidence>
<keyword evidence="3" id="KW-0813">Transport</keyword>
<evidence type="ECO:0000256" key="10">
    <source>
        <dbReference type="SAM" id="Phobius"/>
    </source>
</evidence>
<evidence type="ECO:0000256" key="5">
    <source>
        <dbReference type="ARBA" id="ARBA00022519"/>
    </source>
</evidence>